<feature type="transmembrane region" description="Helical" evidence="1">
    <location>
        <begin position="12"/>
        <end position="33"/>
    </location>
</feature>
<comment type="caution">
    <text evidence="3">The sequence shown here is derived from an EMBL/GenBank/DDBJ whole genome shotgun (WGS) entry which is preliminary data.</text>
</comment>
<evidence type="ECO:0000256" key="1">
    <source>
        <dbReference type="SAM" id="Phobius"/>
    </source>
</evidence>
<organism evidence="3 4">
    <name type="scientific">Viridibacillus soli</name>
    <dbReference type="NCBI Taxonomy" id="2798301"/>
    <lineage>
        <taxon>Bacteria</taxon>
        <taxon>Bacillati</taxon>
        <taxon>Bacillota</taxon>
        <taxon>Bacilli</taxon>
        <taxon>Bacillales</taxon>
        <taxon>Caryophanaceae</taxon>
        <taxon>Viridibacillus</taxon>
    </lineage>
</organism>
<keyword evidence="1" id="KW-0472">Membrane</keyword>
<gene>
    <name evidence="3" type="ORF">JFL43_03420</name>
</gene>
<dbReference type="RefSeq" id="WP_200747927.1">
    <property type="nucleotide sequence ID" value="NZ_JAEOAH010000003.1"/>
</dbReference>
<dbReference type="Pfam" id="PF04892">
    <property type="entry name" value="VanZ"/>
    <property type="match status" value="1"/>
</dbReference>
<feature type="transmembrane region" description="Helical" evidence="1">
    <location>
        <begin position="178"/>
        <end position="195"/>
    </location>
</feature>
<proteinExistence type="predicted"/>
<feature type="transmembrane region" description="Helical" evidence="1">
    <location>
        <begin position="115"/>
        <end position="139"/>
    </location>
</feature>
<sequence length="209" mass="24486">MNNLSKEMKLYNVIIFLFSLIVGTLLYINFLYYKLPRFFSNLDGMQKNALALLIVIFTFHVLIKIAFRIDVKFDRYLILGMYLFVLFVGLVRIDLEFHVNSTIELNPFGFISDIAVNSMSIQVLVANICIFLPMYFLLTHANIIKGFLDKFLFFEAFAILMEVLQYVLKVGIFDVSDILLYNISYFLGCFLYISFQKVFRSNKKNIEMQ</sequence>
<evidence type="ECO:0000313" key="3">
    <source>
        <dbReference type="EMBL" id="MBK3493922.1"/>
    </source>
</evidence>
<evidence type="ECO:0000259" key="2">
    <source>
        <dbReference type="Pfam" id="PF04892"/>
    </source>
</evidence>
<dbReference type="InterPro" id="IPR006976">
    <property type="entry name" value="VanZ-like"/>
</dbReference>
<feature type="transmembrane region" description="Helical" evidence="1">
    <location>
        <begin position="151"/>
        <end position="172"/>
    </location>
</feature>
<dbReference type="EMBL" id="JAEOAH010000003">
    <property type="protein sequence ID" value="MBK3493922.1"/>
    <property type="molecule type" value="Genomic_DNA"/>
</dbReference>
<protein>
    <submittedName>
        <fullName evidence="3">VanZ family protein</fullName>
    </submittedName>
</protein>
<keyword evidence="1" id="KW-1133">Transmembrane helix</keyword>
<accession>A0ABS1H3D6</accession>
<evidence type="ECO:0000313" key="4">
    <source>
        <dbReference type="Proteomes" id="UP000618943"/>
    </source>
</evidence>
<dbReference type="Proteomes" id="UP000618943">
    <property type="component" value="Unassembled WGS sequence"/>
</dbReference>
<feature type="transmembrane region" description="Helical" evidence="1">
    <location>
        <begin position="49"/>
        <end position="67"/>
    </location>
</feature>
<reference evidence="3 4" key="1">
    <citation type="submission" date="2020-12" db="EMBL/GenBank/DDBJ databases">
        <title>YIM B01967 draft genome.</title>
        <authorList>
            <person name="Yan X."/>
        </authorList>
    </citation>
    <scope>NUCLEOTIDE SEQUENCE [LARGE SCALE GENOMIC DNA]</scope>
    <source>
        <strain evidence="3 4">YIM B01967</strain>
    </source>
</reference>
<feature type="transmembrane region" description="Helical" evidence="1">
    <location>
        <begin position="76"/>
        <end position="95"/>
    </location>
</feature>
<name>A0ABS1H3D6_9BACL</name>
<feature type="domain" description="VanZ-like" evidence="2">
    <location>
        <begin position="76"/>
        <end position="195"/>
    </location>
</feature>
<keyword evidence="4" id="KW-1185">Reference proteome</keyword>
<keyword evidence="1" id="KW-0812">Transmembrane</keyword>